<dbReference type="RefSeq" id="XP_012770412.1">
    <property type="nucleotide sequence ID" value="XM_012914958.1"/>
</dbReference>
<dbReference type="GeneID" id="24561691"/>
<dbReference type="KEGG" id="bbig:BBBOND_0001150"/>
<reference evidence="3" key="1">
    <citation type="journal article" date="2014" name="Nucleic Acids Res.">
        <title>The evolutionary dynamics of variant antigen genes in Babesia reveal a history of genomic innovation underlying host-parasite interaction.</title>
        <authorList>
            <person name="Jackson A.P."/>
            <person name="Otto T.D."/>
            <person name="Darby A."/>
            <person name="Ramaprasad A."/>
            <person name="Xia D."/>
            <person name="Echaide I.E."/>
            <person name="Farber M."/>
            <person name="Gahlot S."/>
            <person name="Gamble J."/>
            <person name="Gupta D."/>
            <person name="Gupta Y."/>
            <person name="Jackson L."/>
            <person name="Malandrin L."/>
            <person name="Malas T.B."/>
            <person name="Moussa E."/>
            <person name="Nair M."/>
            <person name="Reid AJ."/>
            <person name="Sanders M."/>
            <person name="Sharma J."/>
            <person name="Tracey A."/>
            <person name="Quail M.A."/>
            <person name="Weir W."/>
            <person name="Wastling J.M."/>
            <person name="Hall N."/>
            <person name="Willadsen P."/>
            <person name="Lingelbach K."/>
            <person name="Shiels B."/>
            <person name="Tait A."/>
            <person name="Berriman M."/>
            <person name="Allred D.R."/>
            <person name="Pain A."/>
        </authorList>
    </citation>
    <scope>NUCLEOTIDE SEQUENCE</scope>
    <source>
        <strain evidence="3">Bond</strain>
    </source>
</reference>
<dbReference type="EMBL" id="LK054913">
    <property type="protein sequence ID" value="CDR71465.1"/>
    <property type="molecule type" value="Genomic_DNA"/>
</dbReference>
<gene>
    <name evidence="3" type="ORF">BBBOND_0001150</name>
</gene>
<dbReference type="OrthoDB" id="5792673at2759"/>
<keyword evidence="2" id="KW-1133">Transmembrane helix</keyword>
<keyword evidence="2" id="KW-0812">Transmembrane</keyword>
<protein>
    <recommendedName>
        <fullName evidence="4">C3H1-type domain-containing protein</fullName>
    </recommendedName>
</protein>
<evidence type="ECO:0008006" key="4">
    <source>
        <dbReference type="Google" id="ProtNLM"/>
    </source>
</evidence>
<reference evidence="3" key="2">
    <citation type="submission" date="2014-06" db="EMBL/GenBank/DDBJ databases">
        <authorList>
            <person name="Aslett M."/>
            <person name="De Silva Nishadi"/>
        </authorList>
    </citation>
    <scope>NUCLEOTIDE SEQUENCE</scope>
    <source>
        <strain evidence="3">Bond</strain>
    </source>
</reference>
<keyword evidence="2" id="KW-0472">Membrane</keyword>
<dbReference type="VEuPathDB" id="PiroplasmaDB:BBBOND_0001150"/>
<proteinExistence type="predicted"/>
<evidence type="ECO:0000256" key="2">
    <source>
        <dbReference type="SAM" id="Phobius"/>
    </source>
</evidence>
<name>A0A061BJ09_BABBI</name>
<feature type="coiled-coil region" evidence="1">
    <location>
        <begin position="61"/>
        <end position="95"/>
    </location>
</feature>
<feature type="transmembrane region" description="Helical" evidence="2">
    <location>
        <begin position="1654"/>
        <end position="1677"/>
    </location>
</feature>
<evidence type="ECO:0000313" key="3">
    <source>
        <dbReference type="EMBL" id="CDR71465.1"/>
    </source>
</evidence>
<keyword evidence="1" id="KW-0175">Coiled coil</keyword>
<organism evidence="3">
    <name type="scientific">Babesia bigemina</name>
    <dbReference type="NCBI Taxonomy" id="5866"/>
    <lineage>
        <taxon>Eukaryota</taxon>
        <taxon>Sar</taxon>
        <taxon>Alveolata</taxon>
        <taxon>Apicomplexa</taxon>
        <taxon>Aconoidasida</taxon>
        <taxon>Piroplasmida</taxon>
        <taxon>Babesiidae</taxon>
        <taxon>Babesia</taxon>
    </lineage>
</organism>
<accession>A0A061BJ09</accession>
<evidence type="ECO:0000256" key="1">
    <source>
        <dbReference type="SAM" id="Coils"/>
    </source>
</evidence>
<feature type="coiled-coil region" evidence="1">
    <location>
        <begin position="249"/>
        <end position="276"/>
    </location>
</feature>
<sequence>MGFLSGVLGAVKNENEVETYDKHFNKRLNEVLEEVNKNIGSGREGLAESVGAVKKWLEGYEKKLNEKINELKNPLEQLRKDIESDKTSIENEKHNELSKQIADWTTRADWYHGKVTDAKIALNNVDPTLSGKLKCNISLLVQATETFKVAARNTDLDAMFKLAAKKWAEITAFLEKTFLRYSHMLQAYLKHEVGALHEQIISLQGTQFNDLFTALNTNLTEAFKTVNYGIHKVESSYDTKVVSGLTPIVESAITLKKEVQSEKAEIKKQVVALVNQIELIGIADQGVKARVTNDAALVQDRLMLSEVVEDVKSKIRRNVEGYVEKILPDQIYNAIQKETDTICNNDGINGYLNESAHLVAQWARTFSGKDQFGKKVGDWVEDILKQDVVSGWLTRWITWNKHSEKLRQTTLQRMKDGNNDTLRGVIIEAIKEEFINEITKAGNAVNIKSAYNIEENVEAVIVGIGIFMEKLGEGFGGRGDKILEKIENNEKLWKQQQSTSVLPSNLPPLPSHISPPTYDNQHLKLALQATLVALQSKARQVWNELNSFALKSCKIGNVEKAITDVKRLAGTLKRKLIPNPSTVIGSAPTDLGNTIRGFISATAVDVEDELAKLLKSTADNAIDELQKKIKLKVNTQILPIQQALTALQSQNGPHVTTGVPQGKSALESLAHELHEKINDLLENNVGTSATKKGSVYADLNELMMNIETLGGEVGSVRSKVEAVAVELTSCIRRATNLLKDTPREIEKCFNKLRIAVTVKIDSAFTEMEQQTRDLYTARKTQEVTALHKIVKEQFQKIEGTIKTDKETHLKGILSKLKKQFIQCFEDHATKLSATLRNTDQPKLSEQEQTVKYFAQMLRDLYNRWMIEVYGQEDFKKLKRRWEPSRAAFHFLLSELMGSQHFNHEVHIKLDALNALLTSLHPSSFADSPSPLLAPLKAGLSKFAEQLGRAYVNRYSGKRFNGALLKEVEDSDSKKAVPALKQKSEKKYDLTPEGRNCAKVCLTIVEMVKGELDVLREKCKLDWHSKQIDRISVLGSFLSDCGYVVSNRDKQDGELRRSDQMMGSHIHAKIRQALTNVENIKTHLLKCKSNEDEKTGREKKSDKFHVLDVLACLHCHLETYYTLGHMASLTAKRNPCSVYEMLVWCAGLHYNSVYEIFVRDGFTGLMEKPKKKIIQASDDGLELDAEYDDLTAYYVDVFPSKIRYDHIHSAINHICATSHDVLTRIIGHGDEYTTYGVDFCNNSLKFRYPTSAEECLDMFLDILRRLFPPLKYLETQCSTAAREYGWAGCHYGKDVQTTNWPCNEHSSTKVTCQPNGQAKCEPNCQPKSPLMSYLYDCLPGHLPHVLTDIGCKAKCSTCPRSTPGMPCLTPLGFRGFSGTKRAGRDISDVLGKFFDNGKLNVLFSLQTKTPSTLPEHFGFTLSLVAGWVGSDNKKRKTGVEEPFEEAITNVSIELYEKPTKLTEALRNAYGDPRPVNLTQVRMPPHAALSSLSITGYNDPALKAYCTPYMLSLSEDYYSCLPFKNSKTYLSWAVYLPWDFWKYLKSLYDEFCNILCADWGCRTCLRADKCRRGQHGLSDDKTKTPYCQCASIVQCRGVSPILYRYGFCFGEASTLNAKSTRKTCSQFCKQLYDVLHSQYFRDLFDKCDDFLLCIRWPFMLTVLTLWLLSFLYLIHIMVIRLDLLHIKSHLHSPSSHRIAAQSLLAAARVNKLNRVFYLQP</sequence>